<dbReference type="InterPro" id="IPR000357">
    <property type="entry name" value="HEAT"/>
</dbReference>
<evidence type="ECO:0000313" key="6">
    <source>
        <dbReference type="Proteomes" id="UP001627154"/>
    </source>
</evidence>
<dbReference type="InterPro" id="IPR057978">
    <property type="entry name" value="TPR_DAAF5"/>
</dbReference>
<evidence type="ECO:0000256" key="1">
    <source>
        <dbReference type="ARBA" id="ARBA00022737"/>
    </source>
</evidence>
<reference evidence="5 6" key="1">
    <citation type="journal article" date="2024" name="bioRxiv">
        <title>A reference genome for Trichogramma kaykai: A tiny desert-dwelling parasitoid wasp with competing sex-ratio distorters.</title>
        <authorList>
            <person name="Culotta J."/>
            <person name="Lindsey A.R."/>
        </authorList>
    </citation>
    <scope>NUCLEOTIDE SEQUENCE [LARGE SCALE GENOMIC DNA]</scope>
    <source>
        <strain evidence="5 6">KSX58</strain>
    </source>
</reference>
<keyword evidence="2" id="KW-0175">Coiled coil</keyword>
<protein>
    <recommendedName>
        <fullName evidence="7">TOG domain-containing protein</fullName>
    </recommendedName>
</protein>
<dbReference type="Pfam" id="PF25757">
    <property type="entry name" value="TPR_DNAAF5"/>
    <property type="match status" value="1"/>
</dbReference>
<dbReference type="InterPro" id="IPR056497">
    <property type="entry name" value="HEAT_DAAF5"/>
</dbReference>
<feature type="domain" description="Dynein axonemal assembly factor 5 HEAT-repeat" evidence="3">
    <location>
        <begin position="321"/>
        <end position="509"/>
    </location>
</feature>
<accession>A0ABD2W5E1</accession>
<dbReference type="SUPFAM" id="SSF48371">
    <property type="entry name" value="ARM repeat"/>
    <property type="match status" value="2"/>
</dbReference>
<dbReference type="InterPro" id="IPR011989">
    <property type="entry name" value="ARM-like"/>
</dbReference>
<dbReference type="PANTHER" id="PTHR16216:SF2">
    <property type="entry name" value="DYNEIN AXONEMAL ASSEMBLY FACTOR 5"/>
    <property type="match status" value="1"/>
</dbReference>
<dbReference type="EMBL" id="JBJJXI010000136">
    <property type="protein sequence ID" value="KAL3388083.1"/>
    <property type="molecule type" value="Genomic_DNA"/>
</dbReference>
<dbReference type="PANTHER" id="PTHR16216">
    <property type="entry name" value="DYNEIN ASSEMBLY FACTOR 5, AXONEMAL"/>
    <property type="match status" value="1"/>
</dbReference>
<evidence type="ECO:0000256" key="2">
    <source>
        <dbReference type="SAM" id="Coils"/>
    </source>
</evidence>
<keyword evidence="6" id="KW-1185">Reference proteome</keyword>
<dbReference type="Gene3D" id="1.25.10.10">
    <property type="entry name" value="Leucine-rich Repeat Variant"/>
    <property type="match status" value="3"/>
</dbReference>
<dbReference type="Pfam" id="PF02985">
    <property type="entry name" value="HEAT"/>
    <property type="match status" value="1"/>
</dbReference>
<evidence type="ECO:0000313" key="5">
    <source>
        <dbReference type="EMBL" id="KAL3388083.1"/>
    </source>
</evidence>
<evidence type="ECO:0000259" key="3">
    <source>
        <dbReference type="Pfam" id="PF24573"/>
    </source>
</evidence>
<feature type="domain" description="Dynein axonemal assembly factor 5 TPR repeats" evidence="4">
    <location>
        <begin position="17"/>
        <end position="309"/>
    </location>
</feature>
<evidence type="ECO:0008006" key="7">
    <source>
        <dbReference type="Google" id="ProtNLM"/>
    </source>
</evidence>
<name>A0ABD2W5E1_9HYME</name>
<proteinExistence type="predicted"/>
<evidence type="ECO:0000259" key="4">
    <source>
        <dbReference type="Pfam" id="PF25757"/>
    </source>
</evidence>
<sequence length="863" mass="98524">MPQMAVNDELEKTCESLQSEDKFRRKRALEEICAMVVAAANDIETGEKRDGASEFQLARLWEAFHRPLVRSLHDPSEACRDLALEALKKFLTSLDCSDKNIVYVLPILTKRLGSQELLETSEEVRLKSIGLLRALGQKYGDRLSSHFDDLLRILARGVCDKYPEVKRASCEAIQELSHSLAADFYQKSDVLIRPILSNLTHRHHKIRVMSVETIGRLVCNCKNNQLDLVANQLAERLFDQSGAVRAAVVEVSGKMLLELKDRYSWWFKLVPLLLTGINDVVAEIRERASELWLQAGKQYIKENEEDSRFKEKLDYYDEDLKHYPKHITRPNLGCREIVQRDATKLLAAIGRELNDWMADVKLRAAQLLCLVVLNVEVDMVERIAKILPAMYRACNDEDPRVVENVELAAEYTGYFVPPQSYLDAAMPSLEEGPSPGHLKVLAALLRGSPREELQPQLERVARLLGQSHLCRSRKPRYQLALLDCCRSLLRVCREDCAASGPDLFAACFVNLASAGGDVRVEARAREVLRSLAEAEGRDLPSLYEERLESVLGSLERSSEQQPEDWSIGSYEFLLFQTCLGEAPGASHRYPQLVRPIFERTTREESDQQLRLRQYILLSSYLQQWSSEANEEDEEKRKKDEELFASFSSGALENVILVGLEWRAGRAPEATRSACLGCLCALLERVSERRDSSEKRLSELGLLDESSTQLRKLLDDDSAKSRLYALRGLVLLFEIGQRIGKLDVEQLHDASAELVDRLEDKSDEVRLAATEALRQLWQVLPSDYPMDFYYVHLQYAMTKSLTHLDDPAERFQSRLMECLRDLMRLHPEMLIDKIKESRKNFINQKALDELEESAKKLLLNNKQK</sequence>
<gene>
    <name evidence="5" type="ORF">TKK_017143</name>
</gene>
<dbReference type="Proteomes" id="UP001627154">
    <property type="component" value="Unassembled WGS sequence"/>
</dbReference>
<organism evidence="5 6">
    <name type="scientific">Trichogramma kaykai</name>
    <dbReference type="NCBI Taxonomy" id="54128"/>
    <lineage>
        <taxon>Eukaryota</taxon>
        <taxon>Metazoa</taxon>
        <taxon>Ecdysozoa</taxon>
        <taxon>Arthropoda</taxon>
        <taxon>Hexapoda</taxon>
        <taxon>Insecta</taxon>
        <taxon>Pterygota</taxon>
        <taxon>Neoptera</taxon>
        <taxon>Endopterygota</taxon>
        <taxon>Hymenoptera</taxon>
        <taxon>Apocrita</taxon>
        <taxon>Proctotrupomorpha</taxon>
        <taxon>Chalcidoidea</taxon>
        <taxon>Trichogrammatidae</taxon>
        <taxon>Trichogramma</taxon>
    </lineage>
</organism>
<dbReference type="Pfam" id="PF24573">
    <property type="entry name" value="HEAT_DAAF5"/>
    <property type="match status" value="1"/>
</dbReference>
<keyword evidence="1" id="KW-0677">Repeat</keyword>
<comment type="caution">
    <text evidence="5">The sequence shown here is derived from an EMBL/GenBank/DDBJ whole genome shotgun (WGS) entry which is preliminary data.</text>
</comment>
<feature type="coiled-coil region" evidence="2">
    <location>
        <begin position="743"/>
        <end position="774"/>
    </location>
</feature>
<dbReference type="InterPro" id="IPR016024">
    <property type="entry name" value="ARM-type_fold"/>
</dbReference>
<dbReference type="AlphaFoldDB" id="A0ABD2W5E1"/>
<dbReference type="InterPro" id="IPR052623">
    <property type="entry name" value="DAAF5"/>
</dbReference>